<evidence type="ECO:0000313" key="3">
    <source>
        <dbReference type="Proteomes" id="UP000189339"/>
    </source>
</evidence>
<dbReference type="RefSeq" id="WP_076722618.1">
    <property type="nucleotide sequence ID" value="NZ_JABWTC010000002.1"/>
</dbReference>
<reference evidence="2 3" key="1">
    <citation type="submission" date="2016-12" db="EMBL/GenBank/DDBJ databases">
        <title>Marinobacter lutaoensis whole genome sequencing.</title>
        <authorList>
            <person name="Verma A."/>
            <person name="Krishnamurthi S."/>
        </authorList>
    </citation>
    <scope>NUCLEOTIDE SEQUENCE [LARGE SCALE GENOMIC DNA]</scope>
    <source>
        <strain evidence="2 3">T5054</strain>
    </source>
</reference>
<dbReference type="STRING" id="135739.BTO32_01215"/>
<gene>
    <name evidence="2" type="ORF">BTO32_01215</name>
</gene>
<feature type="compositionally biased region" description="Polar residues" evidence="1">
    <location>
        <begin position="92"/>
        <end position="109"/>
    </location>
</feature>
<organism evidence="2 3">
    <name type="scientific">Marinobacter lutaoensis</name>
    <dbReference type="NCBI Taxonomy" id="135739"/>
    <lineage>
        <taxon>Bacteria</taxon>
        <taxon>Pseudomonadati</taxon>
        <taxon>Pseudomonadota</taxon>
        <taxon>Gammaproteobacteria</taxon>
        <taxon>Pseudomonadales</taxon>
        <taxon>Marinobacteraceae</taxon>
        <taxon>Marinobacter</taxon>
    </lineage>
</organism>
<accession>A0A1V2DWN3</accession>
<evidence type="ECO:0000256" key="1">
    <source>
        <dbReference type="SAM" id="MobiDB-lite"/>
    </source>
</evidence>
<evidence type="ECO:0000313" key="2">
    <source>
        <dbReference type="EMBL" id="ONF45123.1"/>
    </source>
</evidence>
<protein>
    <submittedName>
        <fullName evidence="2">SOS cell division inhibitor</fullName>
    </submittedName>
</protein>
<keyword evidence="3" id="KW-1185">Reference proteome</keyword>
<feature type="region of interest" description="Disordered" evidence="1">
    <location>
        <begin position="73"/>
        <end position="109"/>
    </location>
</feature>
<dbReference type="AlphaFoldDB" id="A0A1V2DWN3"/>
<keyword evidence="2" id="KW-0131">Cell cycle</keyword>
<name>A0A1V2DWN3_9GAMM</name>
<keyword evidence="2" id="KW-0132">Cell division</keyword>
<proteinExistence type="predicted"/>
<feature type="compositionally biased region" description="Basic and acidic residues" evidence="1">
    <location>
        <begin position="73"/>
        <end position="89"/>
    </location>
</feature>
<comment type="caution">
    <text evidence="2">The sequence shown here is derived from an EMBL/GenBank/DDBJ whole genome shotgun (WGS) entry which is preliminary data.</text>
</comment>
<dbReference type="Proteomes" id="UP000189339">
    <property type="component" value="Unassembled WGS sequence"/>
</dbReference>
<dbReference type="GO" id="GO:0051301">
    <property type="term" value="P:cell division"/>
    <property type="evidence" value="ECO:0007669"/>
    <property type="project" value="UniProtKB-KW"/>
</dbReference>
<dbReference type="EMBL" id="MSCW01000001">
    <property type="protein sequence ID" value="ONF45123.1"/>
    <property type="molecule type" value="Genomic_DNA"/>
</dbReference>
<sequence length="109" mass="11963">MTTPQSHLDTLDHLLAELGRALAEQDWSRLSELNARVPAAVAPAMAALRSGELDAEAVRTRLSELQQFVEEANRQASEARHSAEKELKGLSRNRSAAQAYRNVSANRGK</sequence>
<dbReference type="OrthoDB" id="6368381at2"/>